<dbReference type="PATRIC" id="fig|1423753.3.peg.1023"/>
<sequence length="165" mass="18586">MMALGLGLSATPALAKSIDKQLTQTERATAVKKDKQTLKSVTLNAKGLSKAWKAVLQHKIKVLKQLKKTVAREKGRVYTTRQAKTLTTKINKLNKKYTAKLQKLKHHKDPANIHYAYYINGKDDISFMKEKLKRVGNRVYIVWGINEHNGKFTNYGGHGSGFTFG</sequence>
<proteinExistence type="predicted"/>
<dbReference type="AlphaFoldDB" id="A0A0R1US69"/>
<comment type="caution">
    <text evidence="1">The sequence shown here is derived from an EMBL/GenBank/DDBJ whole genome shotgun (WGS) entry which is preliminary data.</text>
</comment>
<keyword evidence="2" id="KW-1185">Reference proteome</keyword>
<gene>
    <name evidence="1" type="ORF">FD28_GL000984</name>
</gene>
<name>A0A0R1US69_9LACO</name>
<evidence type="ECO:0000313" key="1">
    <source>
        <dbReference type="EMBL" id="KRL93797.1"/>
    </source>
</evidence>
<organism evidence="1 2">
    <name type="scientific">Levilactobacillus hammesii DSM 16381</name>
    <dbReference type="NCBI Taxonomy" id="1423753"/>
    <lineage>
        <taxon>Bacteria</taxon>
        <taxon>Bacillati</taxon>
        <taxon>Bacillota</taxon>
        <taxon>Bacilli</taxon>
        <taxon>Lactobacillales</taxon>
        <taxon>Lactobacillaceae</taxon>
        <taxon>Levilactobacillus</taxon>
    </lineage>
</organism>
<protein>
    <submittedName>
        <fullName evidence="1">Uncharacterized protein</fullName>
    </submittedName>
</protein>
<dbReference type="Proteomes" id="UP000051580">
    <property type="component" value="Unassembled WGS sequence"/>
</dbReference>
<dbReference type="EMBL" id="AZFS01000061">
    <property type="protein sequence ID" value="KRL93797.1"/>
    <property type="molecule type" value="Genomic_DNA"/>
</dbReference>
<accession>A0A0R1US69</accession>
<reference evidence="1 2" key="1">
    <citation type="journal article" date="2015" name="Genome Announc.">
        <title>Expanding the biotechnology potential of lactobacilli through comparative genomics of 213 strains and associated genera.</title>
        <authorList>
            <person name="Sun Z."/>
            <person name="Harris H.M."/>
            <person name="McCann A."/>
            <person name="Guo C."/>
            <person name="Argimon S."/>
            <person name="Zhang W."/>
            <person name="Yang X."/>
            <person name="Jeffery I.B."/>
            <person name="Cooney J.C."/>
            <person name="Kagawa T.F."/>
            <person name="Liu W."/>
            <person name="Song Y."/>
            <person name="Salvetti E."/>
            <person name="Wrobel A."/>
            <person name="Rasinkangas P."/>
            <person name="Parkhill J."/>
            <person name="Rea M.C."/>
            <person name="O'Sullivan O."/>
            <person name="Ritari J."/>
            <person name="Douillard F.P."/>
            <person name="Paul Ross R."/>
            <person name="Yang R."/>
            <person name="Briner A.E."/>
            <person name="Felis G.E."/>
            <person name="de Vos W.M."/>
            <person name="Barrangou R."/>
            <person name="Klaenhammer T.R."/>
            <person name="Caufield P.W."/>
            <person name="Cui Y."/>
            <person name="Zhang H."/>
            <person name="O'Toole P.W."/>
        </authorList>
    </citation>
    <scope>NUCLEOTIDE SEQUENCE [LARGE SCALE GENOMIC DNA]</scope>
    <source>
        <strain evidence="1 2">DSM 16381</strain>
    </source>
</reference>
<evidence type="ECO:0000313" key="2">
    <source>
        <dbReference type="Proteomes" id="UP000051580"/>
    </source>
</evidence>